<keyword evidence="2" id="KW-1185">Reference proteome</keyword>
<evidence type="ECO:0000313" key="1">
    <source>
        <dbReference type="EMBL" id="KOO22906.1"/>
    </source>
</evidence>
<organism evidence="1 2">
    <name type="scientific">Chrysochromulina tobinii</name>
    <dbReference type="NCBI Taxonomy" id="1460289"/>
    <lineage>
        <taxon>Eukaryota</taxon>
        <taxon>Haptista</taxon>
        <taxon>Haptophyta</taxon>
        <taxon>Prymnesiophyceae</taxon>
        <taxon>Prymnesiales</taxon>
        <taxon>Chrysochromulinaceae</taxon>
        <taxon>Chrysochromulina</taxon>
    </lineage>
</organism>
<gene>
    <name evidence="1" type="ORF">Ctob_008728</name>
</gene>
<accession>A0A0M0J8J3</accession>
<dbReference type="OrthoDB" id="48146at2759"/>
<reference evidence="2" key="1">
    <citation type="journal article" date="2015" name="PLoS Genet.">
        <title>Genome Sequence and Transcriptome Analyses of Chrysochromulina tobin: Metabolic Tools for Enhanced Algal Fitness in the Prominent Order Prymnesiales (Haptophyceae).</title>
        <authorList>
            <person name="Hovde B.T."/>
            <person name="Deodato C.R."/>
            <person name="Hunsperger H.M."/>
            <person name="Ryken S.A."/>
            <person name="Yost W."/>
            <person name="Jha R.K."/>
            <person name="Patterson J."/>
            <person name="Monnat R.J. Jr."/>
            <person name="Barlow S.B."/>
            <person name="Starkenburg S.R."/>
            <person name="Cattolico R.A."/>
        </authorList>
    </citation>
    <scope>NUCLEOTIDE SEQUENCE</scope>
    <source>
        <strain evidence="2">CCMP291</strain>
    </source>
</reference>
<name>A0A0M0J8J3_9EUKA</name>
<sequence length="355" mass="40882">MPARLLWETYVIRKDIGHDAGGFGDTGRASEPSLMDLNLKAVTDTSATPPSVIWQYDTMRPLNPRGLLMAHEEDQMRPVASDMDCLLLGSKNARYTPMETNQIVQIEWMLDRIEEIETPRYGFGDPTTNGIFEAAVKALRSSGAVRHGAECFNFHFPQELDTEFLVCWAGFQKAPMFNKVPWMYVNLEGLLNFLSARIDLGYAVPLNPKWVLCDQGWWILYRKLITSRNRWTREACNAWLPSWSGLRERLEQLHERYPRGFVPNEGSIIGGAVDQWLDPDLAEYNLERFRVLQRAKKKLRAIFVMLTLIRGQRAKRRLNKVVNAVRSLRRTNMLRDAVAKERLERGLLDVKTDAN</sequence>
<proteinExistence type="predicted"/>
<dbReference type="EMBL" id="JWZX01003240">
    <property type="protein sequence ID" value="KOO22906.1"/>
    <property type="molecule type" value="Genomic_DNA"/>
</dbReference>
<comment type="caution">
    <text evidence="1">The sequence shown here is derived from an EMBL/GenBank/DDBJ whole genome shotgun (WGS) entry which is preliminary data.</text>
</comment>
<evidence type="ECO:0000313" key="2">
    <source>
        <dbReference type="Proteomes" id="UP000037460"/>
    </source>
</evidence>
<dbReference type="AlphaFoldDB" id="A0A0M0J8J3"/>
<dbReference type="Proteomes" id="UP000037460">
    <property type="component" value="Unassembled WGS sequence"/>
</dbReference>
<protein>
    <submittedName>
        <fullName evidence="1">Uncharacterized protein</fullName>
    </submittedName>
</protein>